<evidence type="ECO:0000313" key="3">
    <source>
        <dbReference type="Proteomes" id="UP001333110"/>
    </source>
</evidence>
<comment type="caution">
    <text evidence="2">The sequence shown here is derived from an EMBL/GenBank/DDBJ whole genome shotgun (WGS) entry which is preliminary data.</text>
</comment>
<feature type="domain" description="Reverse transcriptase" evidence="1">
    <location>
        <begin position="137"/>
        <end position="225"/>
    </location>
</feature>
<dbReference type="EMBL" id="JAUNZN010000019">
    <property type="protein sequence ID" value="KAK4809996.1"/>
    <property type="molecule type" value="Genomic_DNA"/>
</dbReference>
<dbReference type="Proteomes" id="UP001333110">
    <property type="component" value="Unassembled WGS sequence"/>
</dbReference>
<dbReference type="Pfam" id="PF00078">
    <property type="entry name" value="RVT_1"/>
    <property type="match status" value="1"/>
</dbReference>
<accession>A0AAN7MRN2</accession>
<evidence type="ECO:0000259" key="1">
    <source>
        <dbReference type="Pfam" id="PF00078"/>
    </source>
</evidence>
<reference evidence="2 3" key="1">
    <citation type="journal article" date="2023" name="J. Hered.">
        <title>Chromosome-level genome of the wood stork (Mycteria americana) provides insight into avian chromosome evolution.</title>
        <authorList>
            <person name="Flamio R. Jr."/>
            <person name="Ramstad K.M."/>
        </authorList>
    </citation>
    <scope>NUCLEOTIDE SEQUENCE [LARGE SCALE GENOMIC DNA]</scope>
    <source>
        <strain evidence="2">JAX WOST 10</strain>
    </source>
</reference>
<keyword evidence="3" id="KW-1185">Reference proteome</keyword>
<protein>
    <recommendedName>
        <fullName evidence="1">Reverse transcriptase domain-containing protein</fullName>
    </recommendedName>
</protein>
<sequence length="253" mass="28232">MLQAHFPACTRLLKAPPLRSFSCDPSHINSRCTDRLSYRQVSSQLMDALKSHGWTTAEKRSTGGKEKVFPHIKLISDWLRTPGKGKGRLQRPQLEAADDLPSLSPCALLAIRSAFRNRNSVFHTPTTRINNSSPFCELEPLLWRPVTSGVPQGSVLGAVLFNIFISDMESGIEHTLSKFANDSKLCGAVDTLEGRDAIQRDLDRLERWAHVNLMEFNKAKCKVLHLGRGKPWYHYGLGDEGIESSPVEKDLGV</sequence>
<dbReference type="AlphaFoldDB" id="A0AAN7MRN2"/>
<dbReference type="PANTHER" id="PTHR33332">
    <property type="entry name" value="REVERSE TRANSCRIPTASE DOMAIN-CONTAINING PROTEIN"/>
    <property type="match status" value="1"/>
</dbReference>
<organism evidence="2 3">
    <name type="scientific">Mycteria americana</name>
    <name type="common">Wood stork</name>
    <dbReference type="NCBI Taxonomy" id="33587"/>
    <lineage>
        <taxon>Eukaryota</taxon>
        <taxon>Metazoa</taxon>
        <taxon>Chordata</taxon>
        <taxon>Craniata</taxon>
        <taxon>Vertebrata</taxon>
        <taxon>Euteleostomi</taxon>
        <taxon>Archelosauria</taxon>
        <taxon>Archosauria</taxon>
        <taxon>Dinosauria</taxon>
        <taxon>Saurischia</taxon>
        <taxon>Theropoda</taxon>
        <taxon>Coelurosauria</taxon>
        <taxon>Aves</taxon>
        <taxon>Neognathae</taxon>
        <taxon>Neoaves</taxon>
        <taxon>Aequornithes</taxon>
        <taxon>Ciconiiformes</taxon>
        <taxon>Ciconiidae</taxon>
        <taxon>Mycteria</taxon>
    </lineage>
</organism>
<proteinExistence type="predicted"/>
<name>A0AAN7MRN2_MYCAM</name>
<dbReference type="InterPro" id="IPR000477">
    <property type="entry name" value="RT_dom"/>
</dbReference>
<gene>
    <name evidence="2" type="ORF">QYF61_004903</name>
</gene>
<evidence type="ECO:0000313" key="2">
    <source>
        <dbReference type="EMBL" id="KAK4809996.1"/>
    </source>
</evidence>